<evidence type="ECO:0000256" key="1">
    <source>
        <dbReference type="ARBA" id="ARBA00010761"/>
    </source>
</evidence>
<evidence type="ECO:0000256" key="8">
    <source>
        <dbReference type="HAMAP-Rule" id="MF_01309"/>
    </source>
</evidence>
<dbReference type="Gene3D" id="3.30.1140.32">
    <property type="entry name" value="Ribosomal protein S3, C-terminal domain"/>
    <property type="match status" value="1"/>
</dbReference>
<dbReference type="AlphaFoldDB" id="A0A1I6A2V7"/>
<organism evidence="12 13">
    <name type="scientific">Amycolatopsis arida</name>
    <dbReference type="NCBI Taxonomy" id="587909"/>
    <lineage>
        <taxon>Bacteria</taxon>
        <taxon>Bacillati</taxon>
        <taxon>Actinomycetota</taxon>
        <taxon>Actinomycetes</taxon>
        <taxon>Pseudonocardiales</taxon>
        <taxon>Pseudonocardiaceae</taxon>
        <taxon>Amycolatopsis</taxon>
    </lineage>
</organism>
<evidence type="ECO:0000313" key="13">
    <source>
        <dbReference type="Proteomes" id="UP000198727"/>
    </source>
</evidence>
<keyword evidence="2 8" id="KW-0699">rRNA-binding</keyword>
<dbReference type="Proteomes" id="UP000198727">
    <property type="component" value="Unassembled WGS sequence"/>
</dbReference>
<dbReference type="GO" id="GO:0022627">
    <property type="term" value="C:cytosolic small ribosomal subunit"/>
    <property type="evidence" value="ECO:0007669"/>
    <property type="project" value="TreeGrafter"/>
</dbReference>
<dbReference type="InterPro" id="IPR001351">
    <property type="entry name" value="Ribosomal_uS3_C"/>
</dbReference>
<dbReference type="FunFam" id="3.30.300.20:FF:000001">
    <property type="entry name" value="30S ribosomal protein S3"/>
    <property type="match status" value="1"/>
</dbReference>
<dbReference type="FunFam" id="3.30.1140.32:FF:000002">
    <property type="entry name" value="30S ribosomal protein S3"/>
    <property type="match status" value="1"/>
</dbReference>
<dbReference type="HAMAP" id="MF_01309_B">
    <property type="entry name" value="Ribosomal_uS3_B"/>
    <property type="match status" value="1"/>
</dbReference>
<dbReference type="GO" id="GO:0003735">
    <property type="term" value="F:structural constituent of ribosome"/>
    <property type="evidence" value="ECO:0007669"/>
    <property type="project" value="InterPro"/>
</dbReference>
<evidence type="ECO:0000256" key="2">
    <source>
        <dbReference type="ARBA" id="ARBA00022730"/>
    </source>
</evidence>
<evidence type="ECO:0000259" key="11">
    <source>
        <dbReference type="PROSITE" id="PS50823"/>
    </source>
</evidence>
<proteinExistence type="inferred from homology"/>
<comment type="function">
    <text evidence="6 8">Binds the lower part of the 30S subunit head. Binds mRNA in the 70S ribosome, positioning it for translation.</text>
</comment>
<reference evidence="13" key="1">
    <citation type="submission" date="2016-10" db="EMBL/GenBank/DDBJ databases">
        <authorList>
            <person name="Varghese N."/>
            <person name="Submissions S."/>
        </authorList>
    </citation>
    <scope>NUCLEOTIDE SEQUENCE [LARGE SCALE GENOMIC DNA]</scope>
    <source>
        <strain evidence="13">CGMCC 4.5579</strain>
    </source>
</reference>
<evidence type="ECO:0000256" key="10">
    <source>
        <dbReference type="SAM" id="MobiDB-lite"/>
    </source>
</evidence>
<dbReference type="STRING" id="587909.SAMN05421810_11134"/>
<evidence type="ECO:0000256" key="7">
    <source>
        <dbReference type="ARBA" id="ARBA00035257"/>
    </source>
</evidence>
<keyword evidence="13" id="KW-1185">Reference proteome</keyword>
<sequence>MGQKINPHGFRLGITTDWKSRWYADKQYAEYVAEDVKIRKLLSTGMERAGISKVDIERTRDRVRVDIHTARPGIVIGRRGAEADRIRGALEKLTKKQVQLNILEVKNPEADAQLVAQGVAEQLSNRVAFRRAMRKAIQTSMRSPQVKGIRVQCSGRLGGAEMSRSEHYRDGRVPLHTLRADIDYGFFEARTTFGRIGVKVWIYKGDIVGGLKAKEARDAAAAAERAPRRDRPSRPRRSGASGTTPTSTEAGRAAAQEAGPRAAAQEAGPRAAAQEAGPRAAAQEAGPRAATQEAGTRAPGREAGQRGGSRENEMGVGTAAQGSGRSDTDDATREAPAQGSPNAAEKTEG</sequence>
<evidence type="ECO:0000313" key="12">
    <source>
        <dbReference type="EMBL" id="SFQ63005.1"/>
    </source>
</evidence>
<dbReference type="PANTHER" id="PTHR11760">
    <property type="entry name" value="30S/40S RIBOSOMAL PROTEIN S3"/>
    <property type="match status" value="1"/>
</dbReference>
<dbReference type="InterPro" id="IPR004044">
    <property type="entry name" value="KH_dom_type_2"/>
</dbReference>
<dbReference type="SUPFAM" id="SSF54821">
    <property type="entry name" value="Ribosomal protein S3 C-terminal domain"/>
    <property type="match status" value="1"/>
</dbReference>
<dbReference type="CDD" id="cd02412">
    <property type="entry name" value="KH-II_30S_S3"/>
    <property type="match status" value="1"/>
</dbReference>
<evidence type="ECO:0000256" key="5">
    <source>
        <dbReference type="ARBA" id="ARBA00023274"/>
    </source>
</evidence>
<evidence type="ECO:0000256" key="3">
    <source>
        <dbReference type="ARBA" id="ARBA00022884"/>
    </source>
</evidence>
<dbReference type="SUPFAM" id="SSF54814">
    <property type="entry name" value="Prokaryotic type KH domain (KH-domain type II)"/>
    <property type="match status" value="1"/>
</dbReference>
<dbReference type="Pfam" id="PF00189">
    <property type="entry name" value="Ribosomal_S3_C"/>
    <property type="match status" value="1"/>
</dbReference>
<protein>
    <recommendedName>
        <fullName evidence="7 8">Small ribosomal subunit protein uS3</fullName>
    </recommendedName>
</protein>
<feature type="compositionally biased region" description="Basic and acidic residues" evidence="10">
    <location>
        <begin position="299"/>
        <end position="313"/>
    </location>
</feature>
<dbReference type="PROSITE" id="PS00548">
    <property type="entry name" value="RIBOSOMAL_S3"/>
    <property type="match status" value="1"/>
</dbReference>
<comment type="similarity">
    <text evidence="1 8 9">Belongs to the universal ribosomal protein uS3 family.</text>
</comment>
<dbReference type="SMART" id="SM00322">
    <property type="entry name" value="KH"/>
    <property type="match status" value="1"/>
</dbReference>
<keyword evidence="5 8" id="KW-0687">Ribonucleoprotein</keyword>
<dbReference type="Pfam" id="PF07650">
    <property type="entry name" value="KH_2"/>
    <property type="match status" value="1"/>
</dbReference>
<accession>A0A1I6A2V7</accession>
<gene>
    <name evidence="8" type="primary">rpsC</name>
    <name evidence="12" type="ORF">SAMN05421810_11134</name>
</gene>
<dbReference type="InterPro" id="IPR009019">
    <property type="entry name" value="KH_sf_prok-type"/>
</dbReference>
<dbReference type="Gene3D" id="3.30.300.20">
    <property type="match status" value="1"/>
</dbReference>
<dbReference type="InterPro" id="IPR015946">
    <property type="entry name" value="KH_dom-like_a/b"/>
</dbReference>
<dbReference type="InterPro" id="IPR018280">
    <property type="entry name" value="Ribosomal_uS3_CS"/>
</dbReference>
<dbReference type="InterPro" id="IPR004087">
    <property type="entry name" value="KH_dom"/>
</dbReference>
<dbReference type="GO" id="GO:0003729">
    <property type="term" value="F:mRNA binding"/>
    <property type="evidence" value="ECO:0007669"/>
    <property type="project" value="UniProtKB-UniRule"/>
</dbReference>
<dbReference type="NCBIfam" id="TIGR01009">
    <property type="entry name" value="rpsC_bact"/>
    <property type="match status" value="1"/>
</dbReference>
<dbReference type="GO" id="GO:0006412">
    <property type="term" value="P:translation"/>
    <property type="evidence" value="ECO:0007669"/>
    <property type="project" value="UniProtKB-UniRule"/>
</dbReference>
<evidence type="ECO:0000256" key="4">
    <source>
        <dbReference type="ARBA" id="ARBA00022980"/>
    </source>
</evidence>
<comment type="subunit">
    <text evidence="8">Part of the 30S ribosomal subunit. Forms a tight complex with proteins S10 and S14.</text>
</comment>
<dbReference type="InterPro" id="IPR005704">
    <property type="entry name" value="Ribosomal_uS3_bac-typ"/>
</dbReference>
<dbReference type="InterPro" id="IPR057258">
    <property type="entry name" value="Ribosomal_uS3"/>
</dbReference>
<dbReference type="PANTHER" id="PTHR11760:SF19">
    <property type="entry name" value="SMALL RIBOSOMAL SUBUNIT PROTEIN US3C"/>
    <property type="match status" value="1"/>
</dbReference>
<name>A0A1I6A2V7_9PSEU</name>
<evidence type="ECO:0000256" key="6">
    <source>
        <dbReference type="ARBA" id="ARBA00024998"/>
    </source>
</evidence>
<keyword evidence="4 8" id="KW-0689">Ribosomal protein</keyword>
<dbReference type="GO" id="GO:0019843">
    <property type="term" value="F:rRNA binding"/>
    <property type="evidence" value="ECO:0007669"/>
    <property type="project" value="UniProtKB-UniRule"/>
</dbReference>
<dbReference type="EMBL" id="FOWW01000011">
    <property type="protein sequence ID" value="SFQ63005.1"/>
    <property type="molecule type" value="Genomic_DNA"/>
</dbReference>
<feature type="domain" description="KH type-2" evidence="11">
    <location>
        <begin position="38"/>
        <end position="106"/>
    </location>
</feature>
<evidence type="ECO:0000256" key="9">
    <source>
        <dbReference type="RuleBase" id="RU003624"/>
    </source>
</evidence>
<dbReference type="PROSITE" id="PS50823">
    <property type="entry name" value="KH_TYPE_2"/>
    <property type="match status" value="1"/>
</dbReference>
<feature type="region of interest" description="Disordered" evidence="10">
    <location>
        <begin position="219"/>
        <end position="349"/>
    </location>
</feature>
<keyword evidence="3 8" id="KW-0694">RNA-binding</keyword>
<feature type="compositionally biased region" description="Low complexity" evidence="10">
    <location>
        <begin position="249"/>
        <end position="290"/>
    </location>
</feature>
<dbReference type="InterPro" id="IPR036419">
    <property type="entry name" value="Ribosomal_S3_C_sf"/>
</dbReference>